<keyword evidence="2" id="KW-1003">Cell membrane</keyword>
<keyword evidence="4 8" id="KW-0067">ATP-binding</keyword>
<evidence type="ECO:0000256" key="5">
    <source>
        <dbReference type="ARBA" id="ARBA00022967"/>
    </source>
</evidence>
<evidence type="ECO:0000313" key="8">
    <source>
        <dbReference type="EMBL" id="MCB8880546.1"/>
    </source>
</evidence>
<keyword evidence="6" id="KW-0472">Membrane</keyword>
<accession>A0A964E3M9</accession>
<dbReference type="GO" id="GO:0015416">
    <property type="term" value="F:ABC-type phosphonate transporter activity"/>
    <property type="evidence" value="ECO:0007669"/>
    <property type="project" value="InterPro"/>
</dbReference>
<evidence type="ECO:0000256" key="6">
    <source>
        <dbReference type="ARBA" id="ARBA00023136"/>
    </source>
</evidence>
<dbReference type="InterPro" id="IPR003593">
    <property type="entry name" value="AAA+_ATPase"/>
</dbReference>
<dbReference type="InterPro" id="IPR012693">
    <property type="entry name" value="ABC_transpr_PhnC"/>
</dbReference>
<dbReference type="AlphaFoldDB" id="A0A964E3M9"/>
<feature type="domain" description="ABC transporter" evidence="7">
    <location>
        <begin position="6"/>
        <end position="250"/>
    </location>
</feature>
<dbReference type="EMBL" id="JAESVA010000003">
    <property type="protein sequence ID" value="MCB8880546.1"/>
    <property type="molecule type" value="Genomic_DNA"/>
</dbReference>
<keyword evidence="9" id="KW-1185">Reference proteome</keyword>
<evidence type="ECO:0000256" key="4">
    <source>
        <dbReference type="ARBA" id="ARBA00022840"/>
    </source>
</evidence>
<dbReference type="SMART" id="SM00382">
    <property type="entry name" value="AAA"/>
    <property type="match status" value="1"/>
</dbReference>
<dbReference type="Gene3D" id="3.40.50.300">
    <property type="entry name" value="P-loop containing nucleotide triphosphate hydrolases"/>
    <property type="match status" value="1"/>
</dbReference>
<dbReference type="CDD" id="cd03256">
    <property type="entry name" value="ABC_PhnC_transporter"/>
    <property type="match status" value="1"/>
</dbReference>
<dbReference type="GO" id="GO:0005524">
    <property type="term" value="F:ATP binding"/>
    <property type="evidence" value="ECO:0007669"/>
    <property type="project" value="UniProtKB-KW"/>
</dbReference>
<name>A0A964E3M9_9PROT</name>
<comment type="caution">
    <text evidence="8">The sequence shown here is derived from an EMBL/GenBank/DDBJ whole genome shotgun (WGS) entry which is preliminary data.</text>
</comment>
<proteinExistence type="predicted"/>
<keyword evidence="1" id="KW-0813">Transport</keyword>
<dbReference type="Pfam" id="PF00005">
    <property type="entry name" value="ABC_tran"/>
    <property type="match status" value="1"/>
</dbReference>
<dbReference type="InterPro" id="IPR027417">
    <property type="entry name" value="P-loop_NTPase"/>
</dbReference>
<protein>
    <submittedName>
        <fullName evidence="8">Phosphonate ABC transporter ATP-binding protein</fullName>
    </submittedName>
</protein>
<sequence>MSKPLIEVSGLAMRYPTGRMALTDTSLTLNAGELVVILGANGCGKSTLLRCVAGILQPTAGQVHVAGEPMTALAGRPLAEARMALGMVFQNANLVKRRSVIANVLTGTLGRHRNWKTALGLLPKAERPFAQRCLEEVGLGSFAEQRAGTLSGGQAQRVSVARALAQRPLALLADEPVASLDPEASEELMGLLRRLAHEDGLGVLCVLHQPDLARRHADRILGMKGGRVQFDQKPADVQEVDVSSLYTKPAPEALPA</sequence>
<evidence type="ECO:0000256" key="3">
    <source>
        <dbReference type="ARBA" id="ARBA00022741"/>
    </source>
</evidence>
<keyword evidence="5" id="KW-1278">Translocase</keyword>
<evidence type="ECO:0000313" key="9">
    <source>
        <dbReference type="Proteomes" id="UP000721844"/>
    </source>
</evidence>
<dbReference type="PROSITE" id="PS50893">
    <property type="entry name" value="ABC_TRANSPORTER_2"/>
    <property type="match status" value="1"/>
</dbReference>
<dbReference type="InterPro" id="IPR003439">
    <property type="entry name" value="ABC_transporter-like_ATP-bd"/>
</dbReference>
<dbReference type="InterPro" id="IPR017871">
    <property type="entry name" value="ABC_transporter-like_CS"/>
</dbReference>
<dbReference type="InterPro" id="IPR015854">
    <property type="entry name" value="ABC_transpr_LolD-like"/>
</dbReference>
<reference evidence="8 9" key="1">
    <citation type="journal article" date="2021" name="Microorganisms">
        <title>Acidisoma silvae sp. nov. and Acidisomacellulosilytica sp. nov., Two Acidophilic Bacteria Isolated from Decaying Wood, Hydrolyzing Cellulose and Producing Poly-3-hydroxybutyrate.</title>
        <authorList>
            <person name="Mieszkin S."/>
            <person name="Pouder E."/>
            <person name="Uroz S."/>
            <person name="Simon-Colin C."/>
            <person name="Alain K."/>
        </authorList>
    </citation>
    <scope>NUCLEOTIDE SEQUENCE [LARGE SCALE GENOMIC DNA]</scope>
    <source>
        <strain evidence="8 9">HW T5.17</strain>
    </source>
</reference>
<keyword evidence="3" id="KW-0547">Nucleotide-binding</keyword>
<dbReference type="Proteomes" id="UP000721844">
    <property type="component" value="Unassembled WGS sequence"/>
</dbReference>
<dbReference type="SUPFAM" id="SSF52540">
    <property type="entry name" value="P-loop containing nucleoside triphosphate hydrolases"/>
    <property type="match status" value="1"/>
</dbReference>
<evidence type="ECO:0000259" key="7">
    <source>
        <dbReference type="PROSITE" id="PS50893"/>
    </source>
</evidence>
<evidence type="ECO:0000256" key="2">
    <source>
        <dbReference type="ARBA" id="ARBA00022475"/>
    </source>
</evidence>
<evidence type="ECO:0000256" key="1">
    <source>
        <dbReference type="ARBA" id="ARBA00022448"/>
    </source>
</evidence>
<dbReference type="PANTHER" id="PTHR24220">
    <property type="entry name" value="IMPORT ATP-BINDING PROTEIN"/>
    <property type="match status" value="1"/>
</dbReference>
<dbReference type="PROSITE" id="PS00211">
    <property type="entry name" value="ABC_TRANSPORTER_1"/>
    <property type="match status" value="1"/>
</dbReference>
<organism evidence="8 9">
    <name type="scientific">Acidisoma cellulosilyticum</name>
    <dbReference type="NCBI Taxonomy" id="2802395"/>
    <lineage>
        <taxon>Bacteria</taxon>
        <taxon>Pseudomonadati</taxon>
        <taxon>Pseudomonadota</taxon>
        <taxon>Alphaproteobacteria</taxon>
        <taxon>Acetobacterales</taxon>
        <taxon>Acidocellaceae</taxon>
        <taxon>Acidisoma</taxon>
    </lineage>
</organism>
<dbReference type="PANTHER" id="PTHR24220:SF659">
    <property type="entry name" value="TRANSPORTER, PUTATIVE-RELATED"/>
    <property type="match status" value="1"/>
</dbReference>
<dbReference type="GO" id="GO:0016887">
    <property type="term" value="F:ATP hydrolysis activity"/>
    <property type="evidence" value="ECO:0007669"/>
    <property type="project" value="InterPro"/>
</dbReference>
<dbReference type="GO" id="GO:0005886">
    <property type="term" value="C:plasma membrane"/>
    <property type="evidence" value="ECO:0007669"/>
    <property type="project" value="TreeGrafter"/>
</dbReference>
<dbReference type="RefSeq" id="WP_227307211.1">
    <property type="nucleotide sequence ID" value="NZ_JAESVA010000003.1"/>
</dbReference>
<gene>
    <name evidence="8" type="ORF">ACELLULO517_09905</name>
</gene>